<accession>A0A2P2IR30</accession>
<proteinExistence type="predicted"/>
<sequence>MHHIRGLQLEKTTYEATTCHLRQDIAAHKMHTQTLAIRLEQVRFEVERKCELKICVWNLEFCRQAFLTYVTLKSSLTILAGNLEIQDLKDCLLVEQEEKNELNKKFRDLEKERKYIMHSNYALICACVFPRYKVYLLF</sequence>
<organism evidence="2">
    <name type="scientific">Rhizophora mucronata</name>
    <name type="common">Asiatic mangrove</name>
    <dbReference type="NCBI Taxonomy" id="61149"/>
    <lineage>
        <taxon>Eukaryota</taxon>
        <taxon>Viridiplantae</taxon>
        <taxon>Streptophyta</taxon>
        <taxon>Embryophyta</taxon>
        <taxon>Tracheophyta</taxon>
        <taxon>Spermatophyta</taxon>
        <taxon>Magnoliopsida</taxon>
        <taxon>eudicotyledons</taxon>
        <taxon>Gunneridae</taxon>
        <taxon>Pentapetalae</taxon>
        <taxon>rosids</taxon>
        <taxon>fabids</taxon>
        <taxon>Malpighiales</taxon>
        <taxon>Rhizophoraceae</taxon>
        <taxon>Rhizophora</taxon>
    </lineage>
</organism>
<evidence type="ECO:0000256" key="1">
    <source>
        <dbReference type="SAM" id="Coils"/>
    </source>
</evidence>
<name>A0A2P2IR30_RHIMU</name>
<feature type="coiled-coil region" evidence="1">
    <location>
        <begin position="85"/>
        <end position="112"/>
    </location>
</feature>
<protein>
    <submittedName>
        <fullName evidence="2">Uncharacterized protein</fullName>
    </submittedName>
</protein>
<reference evidence="2" key="1">
    <citation type="submission" date="2018-02" db="EMBL/GenBank/DDBJ databases">
        <title>Rhizophora mucronata_Transcriptome.</title>
        <authorList>
            <person name="Meera S.P."/>
            <person name="Sreeshan A."/>
            <person name="Augustine A."/>
        </authorList>
    </citation>
    <scope>NUCLEOTIDE SEQUENCE</scope>
    <source>
        <tissue evidence="2">Leaf</tissue>
    </source>
</reference>
<dbReference type="EMBL" id="GGEC01003208">
    <property type="protein sequence ID" value="MBW83691.1"/>
    <property type="molecule type" value="Transcribed_RNA"/>
</dbReference>
<keyword evidence="1" id="KW-0175">Coiled coil</keyword>
<dbReference type="AlphaFoldDB" id="A0A2P2IR30"/>
<evidence type="ECO:0000313" key="2">
    <source>
        <dbReference type="EMBL" id="MBW83691.1"/>
    </source>
</evidence>